<dbReference type="Pfam" id="PF00628">
    <property type="entry name" value="PHD"/>
    <property type="match status" value="1"/>
</dbReference>
<dbReference type="InterPro" id="IPR019786">
    <property type="entry name" value="Zinc_finger_PHD-type_CS"/>
</dbReference>
<evidence type="ECO:0000256" key="4">
    <source>
        <dbReference type="SAM" id="MobiDB-lite"/>
    </source>
</evidence>
<keyword evidence="2" id="KW-0863">Zinc-finger</keyword>
<dbReference type="Gene3D" id="3.30.40.10">
    <property type="entry name" value="Zinc/RING finger domain, C3HC4 (zinc finger)"/>
    <property type="match status" value="1"/>
</dbReference>
<evidence type="ECO:0000256" key="2">
    <source>
        <dbReference type="ARBA" id="ARBA00022771"/>
    </source>
</evidence>
<dbReference type="Proteomes" id="UP000818624">
    <property type="component" value="Chromosome 2"/>
</dbReference>
<name>A0ABY8ESJ6_MALFU</name>
<evidence type="ECO:0000259" key="5">
    <source>
        <dbReference type="Pfam" id="PF00628"/>
    </source>
</evidence>
<feature type="region of interest" description="Disordered" evidence="4">
    <location>
        <begin position="128"/>
        <end position="149"/>
    </location>
</feature>
<feature type="region of interest" description="Disordered" evidence="4">
    <location>
        <begin position="1"/>
        <end position="79"/>
    </location>
</feature>
<dbReference type="PROSITE" id="PS01359">
    <property type="entry name" value="ZF_PHD_1"/>
    <property type="match status" value="1"/>
</dbReference>
<feature type="compositionally biased region" description="Low complexity" evidence="4">
    <location>
        <begin position="494"/>
        <end position="509"/>
    </location>
</feature>
<proteinExistence type="predicted"/>
<dbReference type="SUPFAM" id="SSF57903">
    <property type="entry name" value="FYVE/PHD zinc finger"/>
    <property type="match status" value="1"/>
</dbReference>
<feature type="compositionally biased region" description="Low complexity" evidence="4">
    <location>
        <begin position="630"/>
        <end position="651"/>
    </location>
</feature>
<feature type="domain" description="PHD-type" evidence="5">
    <location>
        <begin position="279"/>
        <end position="323"/>
    </location>
</feature>
<evidence type="ECO:0000313" key="6">
    <source>
        <dbReference type="EMBL" id="WFD47390.1"/>
    </source>
</evidence>
<feature type="region of interest" description="Disordered" evidence="4">
    <location>
        <begin position="183"/>
        <end position="205"/>
    </location>
</feature>
<reference evidence="6 7" key="1">
    <citation type="journal article" date="2020" name="Elife">
        <title>Loss of centromere function drives karyotype evolution in closely related Malassezia species.</title>
        <authorList>
            <person name="Sankaranarayanan S.R."/>
            <person name="Ianiri G."/>
            <person name="Coelho M.A."/>
            <person name="Reza M.H."/>
            <person name="Thimmappa B.C."/>
            <person name="Ganguly P."/>
            <person name="Vadnala R.N."/>
            <person name="Sun S."/>
            <person name="Siddharthan R."/>
            <person name="Tellgren-Roth C."/>
            <person name="Dawson T.L."/>
            <person name="Heitman J."/>
            <person name="Sanyal K."/>
        </authorList>
    </citation>
    <scope>NUCLEOTIDE SEQUENCE [LARGE SCALE GENOMIC DNA]</scope>
    <source>
        <strain evidence="6">CBS14141</strain>
    </source>
</reference>
<dbReference type="InterPro" id="IPR011011">
    <property type="entry name" value="Znf_FYVE_PHD"/>
</dbReference>
<feature type="region of interest" description="Disordered" evidence="4">
    <location>
        <begin position="494"/>
        <end position="651"/>
    </location>
</feature>
<organism evidence="6 7">
    <name type="scientific">Malassezia furfur</name>
    <name type="common">Pityriasis versicolor infection agent</name>
    <name type="synonym">Pityrosporum furfur</name>
    <dbReference type="NCBI Taxonomy" id="55194"/>
    <lineage>
        <taxon>Eukaryota</taxon>
        <taxon>Fungi</taxon>
        <taxon>Dikarya</taxon>
        <taxon>Basidiomycota</taxon>
        <taxon>Ustilaginomycotina</taxon>
        <taxon>Malasseziomycetes</taxon>
        <taxon>Malasseziales</taxon>
        <taxon>Malasseziaceae</taxon>
        <taxon>Malassezia</taxon>
    </lineage>
</organism>
<sequence length="651" mass="69730">MPEPSFAPGPFSTPRKSRARAPAPAAVASPSSSPSSSRGTWGRTQYVLRSSHGRAQPAMRSEHSGAPPSPPLSPLHGLCKPLARIDPMTHVSHPDAAPQRSGAALCPVDIEGLGRVVMPPLLLGAPHTDDARDAAHAESTSALPVRPAWPDSPHNAWSGTYEAAARHTAQRRHQIARWLARASLSDSDDDSEENAQASAATETYHHPMVAKLLRDQCRRHRVRRMRHTSRKDWWIGADGRRGPRPGVESAAGPKRRLRRRMAHTAHALTARGIAPVMGCRCGFTDPHMDMVQCDGCSRWLHLACVGVCHVDQLGAHDWVCDDCYERAAGVAADAKPPRGARAVFASHAHPGTMLSLAPSPQRTRAPRDSFGTYAYAAPDIPLTSPLSSAASERAWRTPSPPPSMDILTTPSRHVAPSEARRRRAAAPSGSSPRMHAADLLPTPSRYLMQTPRAALSTPMYDTHTPTTRALYDWPSSLLLPTPHDALASGASAWGLASTTPTPTSSAASSARRRRDVWAAPDSPTQATRGARARQAPETPLASMPTPAPMFMTPRAMRREEALATSSPPQLHAGTDEEGGAWAPLTSSSPYPETPTHAFRAHAVRPPASSTRAEQAGRRMHAHLDGAAPVLKAPAPSGLLPSLPGWPLEEVD</sequence>
<feature type="compositionally biased region" description="Low complexity" evidence="4">
    <location>
        <begin position="20"/>
        <end position="38"/>
    </location>
</feature>
<evidence type="ECO:0000256" key="3">
    <source>
        <dbReference type="ARBA" id="ARBA00022833"/>
    </source>
</evidence>
<dbReference type="InterPro" id="IPR013083">
    <property type="entry name" value="Znf_RING/FYVE/PHD"/>
</dbReference>
<dbReference type="EMBL" id="CP046235">
    <property type="protein sequence ID" value="WFD47390.1"/>
    <property type="molecule type" value="Genomic_DNA"/>
</dbReference>
<feature type="region of interest" description="Disordered" evidence="4">
    <location>
        <begin position="236"/>
        <end position="257"/>
    </location>
</feature>
<evidence type="ECO:0000256" key="1">
    <source>
        <dbReference type="ARBA" id="ARBA00022723"/>
    </source>
</evidence>
<accession>A0ABY8ESJ6</accession>
<feature type="compositionally biased region" description="Low complexity" evidence="4">
    <location>
        <begin position="524"/>
        <end position="535"/>
    </location>
</feature>
<feature type="region of interest" description="Disordered" evidence="4">
    <location>
        <begin position="384"/>
        <end position="438"/>
    </location>
</feature>
<keyword evidence="7" id="KW-1185">Reference proteome</keyword>
<gene>
    <name evidence="6" type="ORF">GLX27_002041</name>
</gene>
<protein>
    <recommendedName>
        <fullName evidence="5">PHD-type domain-containing protein</fullName>
    </recommendedName>
</protein>
<keyword evidence="1" id="KW-0479">Metal-binding</keyword>
<dbReference type="InterPro" id="IPR019787">
    <property type="entry name" value="Znf_PHD-finger"/>
</dbReference>
<evidence type="ECO:0000313" key="7">
    <source>
        <dbReference type="Proteomes" id="UP000818624"/>
    </source>
</evidence>
<keyword evidence="3" id="KW-0862">Zinc</keyword>